<dbReference type="GeneID" id="27904944"/>
<reference evidence="3 4" key="1">
    <citation type="journal article" date="2012" name="PLoS Pathog.">
        <title>Diverse lifestyles and strategies of plant pathogenesis encoded in the genomes of eighteen Dothideomycetes fungi.</title>
        <authorList>
            <person name="Ohm R.A."/>
            <person name="Feau N."/>
            <person name="Henrissat B."/>
            <person name="Schoch C.L."/>
            <person name="Horwitz B.A."/>
            <person name="Barry K.W."/>
            <person name="Condon B.J."/>
            <person name="Copeland A.C."/>
            <person name="Dhillon B."/>
            <person name="Glaser F."/>
            <person name="Hesse C.N."/>
            <person name="Kosti I."/>
            <person name="LaButti K."/>
            <person name="Lindquist E.A."/>
            <person name="Lucas S."/>
            <person name="Salamov A.A."/>
            <person name="Bradshaw R.E."/>
            <person name="Ciuffetti L."/>
            <person name="Hamelin R.C."/>
            <person name="Kema G.H.J."/>
            <person name="Lawrence C."/>
            <person name="Scott J.A."/>
            <person name="Spatafora J.W."/>
            <person name="Turgeon B.G."/>
            <person name="de Wit P.J.G.M."/>
            <person name="Zhong S."/>
            <person name="Goodwin S.B."/>
            <person name="Grigoriev I.V."/>
        </authorList>
    </citation>
    <scope>NUCLEOTIDE SEQUENCE [LARGE SCALE GENOMIC DNA]</scope>
    <source>
        <strain evidence="3 4">SO2202</strain>
    </source>
</reference>
<keyword evidence="4" id="KW-1185">Reference proteome</keyword>
<dbReference type="HOGENOM" id="CLU_1409608_0_0_1"/>
<feature type="signal peptide" evidence="2">
    <location>
        <begin position="1"/>
        <end position="24"/>
    </location>
</feature>
<evidence type="ECO:0000313" key="3">
    <source>
        <dbReference type="EMBL" id="EMF08684.1"/>
    </source>
</evidence>
<dbReference type="AlphaFoldDB" id="M3AT40"/>
<feature type="compositionally biased region" description="Acidic residues" evidence="1">
    <location>
        <begin position="85"/>
        <end position="95"/>
    </location>
</feature>
<dbReference type="EMBL" id="KB456270">
    <property type="protein sequence ID" value="EMF08684.1"/>
    <property type="molecule type" value="Genomic_DNA"/>
</dbReference>
<evidence type="ECO:0000313" key="4">
    <source>
        <dbReference type="Proteomes" id="UP000016931"/>
    </source>
</evidence>
<keyword evidence="2" id="KW-0732">Signal</keyword>
<dbReference type="Proteomes" id="UP000016931">
    <property type="component" value="Unassembled WGS sequence"/>
</dbReference>
<feature type="compositionally biased region" description="Low complexity" evidence="1">
    <location>
        <begin position="96"/>
        <end position="107"/>
    </location>
</feature>
<accession>M3AT40</accession>
<gene>
    <name evidence="3" type="ORF">SEPMUDRAFT_158843</name>
</gene>
<feature type="region of interest" description="Disordered" evidence="1">
    <location>
        <begin position="64"/>
        <end position="167"/>
    </location>
</feature>
<feature type="chain" id="PRO_5004031508" evidence="2">
    <location>
        <begin position="25"/>
        <end position="193"/>
    </location>
</feature>
<evidence type="ECO:0000256" key="2">
    <source>
        <dbReference type="SAM" id="SignalP"/>
    </source>
</evidence>
<organism evidence="3 4">
    <name type="scientific">Sphaerulina musiva (strain SO2202)</name>
    <name type="common">Poplar stem canker fungus</name>
    <name type="synonym">Septoria musiva</name>
    <dbReference type="NCBI Taxonomy" id="692275"/>
    <lineage>
        <taxon>Eukaryota</taxon>
        <taxon>Fungi</taxon>
        <taxon>Dikarya</taxon>
        <taxon>Ascomycota</taxon>
        <taxon>Pezizomycotina</taxon>
        <taxon>Dothideomycetes</taxon>
        <taxon>Dothideomycetidae</taxon>
        <taxon>Mycosphaerellales</taxon>
        <taxon>Mycosphaerellaceae</taxon>
        <taxon>Sphaerulina</taxon>
    </lineage>
</organism>
<protein>
    <submittedName>
        <fullName evidence="3">Uncharacterized protein</fullName>
    </submittedName>
</protein>
<dbReference type="RefSeq" id="XP_016756805.1">
    <property type="nucleotide sequence ID" value="XM_016907807.1"/>
</dbReference>
<name>M3AT40_SPHMS</name>
<sequence>MEVVRAAAVMVMVVVVVLVVVLEEEEEDEETLLPLKDGLGQELWDGGEQSRAIGQLKSASLPARTHSCVAHDSARHSLPRSPTTTDDDDDDDDDSGGSAAQPGSGPSCTATPLAQQQQQSNDTGNRATGRQGDRATGRRSVGPGCRWTEAVEESNSEPKKPLSAAHEVSSIGGTFHISHHHPRRLIPRYSGGI</sequence>
<proteinExistence type="predicted"/>
<evidence type="ECO:0000256" key="1">
    <source>
        <dbReference type="SAM" id="MobiDB-lite"/>
    </source>
</evidence>
<feature type="compositionally biased region" description="Polar residues" evidence="1">
    <location>
        <begin position="108"/>
        <end position="128"/>
    </location>
</feature>